<dbReference type="GO" id="GO:0016104">
    <property type="term" value="P:triterpenoid biosynthetic process"/>
    <property type="evidence" value="ECO:0007669"/>
    <property type="project" value="InterPro"/>
</dbReference>
<evidence type="ECO:0000256" key="1">
    <source>
        <dbReference type="ARBA" id="ARBA00023235"/>
    </source>
</evidence>
<dbReference type="Gene3D" id="3.80.10.10">
    <property type="entry name" value="Ribonuclease Inhibitor"/>
    <property type="match status" value="1"/>
</dbReference>
<dbReference type="Proteomes" id="UP000813462">
    <property type="component" value="Unassembled WGS sequence"/>
</dbReference>
<dbReference type="PANTHER" id="PTHR11764">
    <property type="entry name" value="TERPENE CYCLASE/MUTASE FAMILY MEMBER"/>
    <property type="match status" value="1"/>
</dbReference>
<reference evidence="2" key="1">
    <citation type="journal article" date="2021" name="Front. Plant Sci.">
        <title>Chromosome-Scale Genome Assembly for Chinese Sour Jujube and Insights Into Its Genome Evolution and Domestication Signature.</title>
        <authorList>
            <person name="Shen L.-Y."/>
            <person name="Luo H."/>
            <person name="Wang X.-L."/>
            <person name="Wang X.-M."/>
            <person name="Qiu X.-J."/>
            <person name="Liu H."/>
            <person name="Zhou S.-S."/>
            <person name="Jia K.-H."/>
            <person name="Nie S."/>
            <person name="Bao Y.-T."/>
            <person name="Zhang R.-G."/>
            <person name="Yun Q.-Z."/>
            <person name="Chai Y.-H."/>
            <person name="Lu J.-Y."/>
            <person name="Li Y."/>
            <person name="Zhao S.-W."/>
            <person name="Mao J.-F."/>
            <person name="Jia S.-G."/>
            <person name="Mao Y.-M."/>
        </authorList>
    </citation>
    <scope>NUCLEOTIDE SEQUENCE</scope>
    <source>
        <strain evidence="2">AT0</strain>
        <tissue evidence="2">Leaf</tissue>
    </source>
</reference>
<comment type="caution">
    <text evidence="2">The sequence shown here is derived from an EMBL/GenBank/DDBJ whole genome shotgun (WGS) entry which is preliminary data.</text>
</comment>
<dbReference type="SUPFAM" id="SSF48239">
    <property type="entry name" value="Terpenoid cyclases/Protein prenyltransferases"/>
    <property type="match status" value="1"/>
</dbReference>
<organism evidence="2 3">
    <name type="scientific">Ziziphus jujuba var. spinosa</name>
    <dbReference type="NCBI Taxonomy" id="714518"/>
    <lineage>
        <taxon>Eukaryota</taxon>
        <taxon>Viridiplantae</taxon>
        <taxon>Streptophyta</taxon>
        <taxon>Embryophyta</taxon>
        <taxon>Tracheophyta</taxon>
        <taxon>Spermatophyta</taxon>
        <taxon>Magnoliopsida</taxon>
        <taxon>eudicotyledons</taxon>
        <taxon>Gunneridae</taxon>
        <taxon>Pentapetalae</taxon>
        <taxon>rosids</taxon>
        <taxon>fabids</taxon>
        <taxon>Rosales</taxon>
        <taxon>Rhamnaceae</taxon>
        <taxon>Paliureae</taxon>
        <taxon>Ziziphus</taxon>
    </lineage>
</organism>
<protein>
    <recommendedName>
        <fullName evidence="4">Beta-amyrin synthase-like</fullName>
    </recommendedName>
</protein>
<dbReference type="InterPro" id="IPR008930">
    <property type="entry name" value="Terpenoid_cyclase/PrenylTrfase"/>
</dbReference>
<dbReference type="InterPro" id="IPR032675">
    <property type="entry name" value="LRR_dom_sf"/>
</dbReference>
<evidence type="ECO:0000313" key="3">
    <source>
        <dbReference type="Proteomes" id="UP000813462"/>
    </source>
</evidence>
<sequence length="320" mass="36124">MWKMKFGGDAKEPYLFSTNNFHGRQIWEFEADAGTPEERAQVENGCHNFYRNRFHLKACSDLLCRFQLISCVSANVGLLLSFIRITSEYGAEEKQVNDRDVRTWFSQPKLAVYIAEDSLYEIYFYNTAQHGSDITMAFTRSVNNDAGQYSSLGALHSAVWREPDLSGCGLEVSDDSIGDIVCLRYLDVSQAYTKVLLHSIENFHFSQSLHVSGCYNLERLPKLTNMLSLRHLNDNRCESLTTMLPLAKTSWFFPINEDEALPAFGNQLQTLPLFVVGGDADLDLLNLLSISRSLNITHLENAHLHCGSAYSLLKGDSLEP</sequence>
<dbReference type="AlphaFoldDB" id="A0A978US35"/>
<evidence type="ECO:0000313" key="2">
    <source>
        <dbReference type="EMBL" id="KAH7517685.1"/>
    </source>
</evidence>
<proteinExistence type="predicted"/>
<dbReference type="InterPro" id="IPR018333">
    <property type="entry name" value="Squalene_cyclase"/>
</dbReference>
<dbReference type="SUPFAM" id="SSF52058">
    <property type="entry name" value="L domain-like"/>
    <property type="match status" value="1"/>
</dbReference>
<keyword evidence="1" id="KW-0413">Isomerase</keyword>
<evidence type="ECO:0008006" key="4">
    <source>
        <dbReference type="Google" id="ProtNLM"/>
    </source>
</evidence>
<dbReference type="GO" id="GO:0042300">
    <property type="term" value="F:beta-amyrin synthase activity"/>
    <property type="evidence" value="ECO:0007669"/>
    <property type="project" value="TreeGrafter"/>
</dbReference>
<gene>
    <name evidence="2" type="ORF">FEM48_Zijuj09G0090700</name>
</gene>
<dbReference type="GO" id="GO:0005811">
    <property type="term" value="C:lipid droplet"/>
    <property type="evidence" value="ECO:0007669"/>
    <property type="project" value="InterPro"/>
</dbReference>
<dbReference type="PANTHER" id="PTHR11764:SF58">
    <property type="entry name" value="BETA-AMYRIN SYNTHASE-RELATED"/>
    <property type="match status" value="1"/>
</dbReference>
<accession>A0A978US35</accession>
<name>A0A978US35_ZIZJJ</name>
<dbReference type="EMBL" id="JAEACU010000009">
    <property type="protein sequence ID" value="KAH7517685.1"/>
    <property type="molecule type" value="Genomic_DNA"/>
</dbReference>